<evidence type="ECO:0000256" key="4">
    <source>
        <dbReference type="ARBA" id="ARBA00022490"/>
    </source>
</evidence>
<dbReference type="SUPFAM" id="SSF52954">
    <property type="entry name" value="Class II aaRS ABD-related"/>
    <property type="match status" value="1"/>
</dbReference>
<dbReference type="GO" id="GO:0005737">
    <property type="term" value="C:cytoplasm"/>
    <property type="evidence" value="ECO:0007669"/>
    <property type="project" value="UniProtKB-SubCell"/>
</dbReference>
<dbReference type="GO" id="GO:0005524">
    <property type="term" value="F:ATP binding"/>
    <property type="evidence" value="ECO:0007669"/>
    <property type="project" value="UniProtKB-KW"/>
</dbReference>
<protein>
    <recommendedName>
        <fullName evidence="3">glycine--tRNA ligase</fullName>
        <ecNumber evidence="3">6.1.1.14</ecNumber>
    </recommendedName>
    <alternativeName>
        <fullName evidence="10">Diadenosine tetraphosphate synthetase</fullName>
    </alternativeName>
</protein>
<dbReference type="Gene3D" id="3.30.930.10">
    <property type="entry name" value="Bira Bifunctional Protein, Domain 2"/>
    <property type="match status" value="2"/>
</dbReference>
<evidence type="ECO:0000256" key="8">
    <source>
        <dbReference type="ARBA" id="ARBA00022917"/>
    </source>
</evidence>
<dbReference type="Gene3D" id="3.40.50.800">
    <property type="entry name" value="Anticodon-binding domain"/>
    <property type="match status" value="1"/>
</dbReference>
<keyword evidence="6" id="KW-0547">Nucleotide-binding</keyword>
<dbReference type="InterPro" id="IPR004154">
    <property type="entry name" value="Anticodon-bd"/>
</dbReference>
<evidence type="ECO:0000256" key="7">
    <source>
        <dbReference type="ARBA" id="ARBA00022840"/>
    </source>
</evidence>
<dbReference type="InterPro" id="IPR002314">
    <property type="entry name" value="aa-tRNA-synt_IIb"/>
</dbReference>
<dbReference type="GO" id="GO:0044281">
    <property type="term" value="P:small molecule metabolic process"/>
    <property type="evidence" value="ECO:0007669"/>
    <property type="project" value="UniProtKB-ARBA"/>
</dbReference>
<dbReference type="InterPro" id="IPR045864">
    <property type="entry name" value="aa-tRNA-synth_II/BPL/LPL"/>
</dbReference>
<keyword evidence="8" id="KW-0648">Protein biosynthesis</keyword>
<dbReference type="EMBL" id="FOIS01000004">
    <property type="protein sequence ID" value="SEW25572.1"/>
    <property type="molecule type" value="Genomic_DNA"/>
</dbReference>
<evidence type="ECO:0000313" key="12">
    <source>
        <dbReference type="EMBL" id="SEW25572.1"/>
    </source>
</evidence>
<dbReference type="CDD" id="cd00858">
    <property type="entry name" value="GlyRS_anticodon"/>
    <property type="match status" value="1"/>
</dbReference>
<keyword evidence="13" id="KW-1185">Reference proteome</keyword>
<name>A0A1I0QER2_9EURY</name>
<dbReference type="InterPro" id="IPR002315">
    <property type="entry name" value="tRNA-synt_gly"/>
</dbReference>
<dbReference type="eggNOG" id="arCOG00405">
    <property type="taxonomic scope" value="Archaea"/>
</dbReference>
<evidence type="ECO:0000256" key="9">
    <source>
        <dbReference type="ARBA" id="ARBA00023146"/>
    </source>
</evidence>
<organism evidence="12 13">
    <name type="scientific">Natrinema salifodinae</name>
    <dbReference type="NCBI Taxonomy" id="1202768"/>
    <lineage>
        <taxon>Archaea</taxon>
        <taxon>Methanobacteriati</taxon>
        <taxon>Methanobacteriota</taxon>
        <taxon>Stenosarchaea group</taxon>
        <taxon>Halobacteria</taxon>
        <taxon>Halobacteriales</taxon>
        <taxon>Natrialbaceae</taxon>
        <taxon>Natrinema</taxon>
    </lineage>
</organism>
<dbReference type="GO" id="GO:0006426">
    <property type="term" value="P:glycyl-tRNA aminoacylation"/>
    <property type="evidence" value="ECO:0007669"/>
    <property type="project" value="InterPro"/>
</dbReference>
<dbReference type="Gene3D" id="3.30.40.230">
    <property type="match status" value="1"/>
</dbReference>
<dbReference type="InterPro" id="IPR006195">
    <property type="entry name" value="aa-tRNA-synth_II"/>
</dbReference>
<accession>A0A1I0QER2</accession>
<dbReference type="OrthoDB" id="6113at2157"/>
<dbReference type="Pfam" id="PF03129">
    <property type="entry name" value="HGTP_anticodon"/>
    <property type="match status" value="1"/>
</dbReference>
<dbReference type="Proteomes" id="UP000183275">
    <property type="component" value="Unassembled WGS sequence"/>
</dbReference>
<dbReference type="FunFam" id="3.40.50.800:FF:000002">
    <property type="entry name" value="Glycine--tRNA ligase"/>
    <property type="match status" value="1"/>
</dbReference>
<dbReference type="PANTHER" id="PTHR10745">
    <property type="entry name" value="GLYCYL-TRNA SYNTHETASE/DNA POLYMERASE SUBUNIT GAMMA-2"/>
    <property type="match status" value="1"/>
</dbReference>
<sequence>MSEQEHADASPDESTSEKLTELAKRRGYFFQSSGAYGGVGGFYTFGPQGAALKGNVEDDWRERFAVAEGNMEIDAPTIMPEPVFEASGHLDGFDDMLVECPECGESHRADHVVEDETEYEDAESLPIPEVEEVIAEYELVCPNCGAGLAGQAVEAFNLMFATNIGPGDSQPGYLRPETAQGIFVEFPRLKEYARNQLPFGVTQIGRAYRNEISPRRSIIRTREFTQAELEYFIDPEADEPDLSGVEDVEVTLYPANEQQAEDGAEIETTIGEAVDEGVITSPWVAYFLGVAKPWYDAVGVDMDRFRFRQHLSGERAHYASDCWDAESEIDGNWIEMAGFAHRGDYDLSKHGDHSGDRFTIFKQYDEPKTVERATVDPDMSYLGPEFGGDAQTVVQKLEDLAARDRSAFDGDAVAVDLEGETNEIPVEKTGFAVEEQTEAGEHITPHVIEPSFGVDRLVYTVLHHAYREDEVDGEERTYLELEPEVAPTFVGVFPLQSDDDLETEAQEIAADLREAGLSVTYDDSGNIGRRYRRQDEVGTPFCVTVDYESVDDQAVTVRERDTTAQKRLPIDDLPETLSALRAGDIAFDDLEE</sequence>
<dbReference type="RefSeq" id="WP_049990713.1">
    <property type="nucleotide sequence ID" value="NZ_FOIS01000004.1"/>
</dbReference>
<dbReference type="STRING" id="1202768.SAMN05216285_3470"/>
<evidence type="ECO:0000256" key="10">
    <source>
        <dbReference type="ARBA" id="ARBA00030057"/>
    </source>
</evidence>
<keyword evidence="4" id="KW-0963">Cytoplasm</keyword>
<dbReference type="InterPro" id="IPR027031">
    <property type="entry name" value="Gly-tRNA_synthase/POLG2"/>
</dbReference>
<dbReference type="InterPro" id="IPR036621">
    <property type="entry name" value="Anticodon-bd_dom_sf"/>
</dbReference>
<comment type="subcellular location">
    <subcellularLocation>
        <location evidence="1">Cytoplasm</location>
    </subcellularLocation>
</comment>
<dbReference type="FunFam" id="3.30.40.230:FF:000005">
    <property type="entry name" value="Glycine--tRNA ligase"/>
    <property type="match status" value="1"/>
</dbReference>
<keyword evidence="5" id="KW-0436">Ligase</keyword>
<evidence type="ECO:0000313" key="13">
    <source>
        <dbReference type="Proteomes" id="UP000183275"/>
    </source>
</evidence>
<feature type="domain" description="Aminoacyl-transfer RNA synthetases class-II family profile" evidence="11">
    <location>
        <begin position="17"/>
        <end position="483"/>
    </location>
</feature>
<dbReference type="GO" id="GO:0004820">
    <property type="term" value="F:glycine-tRNA ligase activity"/>
    <property type="evidence" value="ECO:0007669"/>
    <property type="project" value="UniProtKB-EC"/>
</dbReference>
<keyword evidence="9 12" id="KW-0030">Aminoacyl-tRNA synthetase</keyword>
<dbReference type="NCBIfam" id="NF003211">
    <property type="entry name" value="PRK04173.1"/>
    <property type="match status" value="1"/>
</dbReference>
<dbReference type="NCBIfam" id="TIGR00389">
    <property type="entry name" value="glyS_dimeric"/>
    <property type="match status" value="1"/>
</dbReference>
<evidence type="ECO:0000256" key="6">
    <source>
        <dbReference type="ARBA" id="ARBA00022741"/>
    </source>
</evidence>
<comment type="similarity">
    <text evidence="2">Belongs to the class-II aminoacyl-tRNA synthetase family.</text>
</comment>
<evidence type="ECO:0000256" key="2">
    <source>
        <dbReference type="ARBA" id="ARBA00008226"/>
    </source>
</evidence>
<evidence type="ECO:0000259" key="11">
    <source>
        <dbReference type="PROSITE" id="PS50862"/>
    </source>
</evidence>
<dbReference type="PROSITE" id="PS50862">
    <property type="entry name" value="AA_TRNA_LIGASE_II"/>
    <property type="match status" value="1"/>
</dbReference>
<keyword evidence="7" id="KW-0067">ATP-binding</keyword>
<evidence type="ECO:0000256" key="3">
    <source>
        <dbReference type="ARBA" id="ARBA00012829"/>
    </source>
</evidence>
<evidence type="ECO:0000256" key="1">
    <source>
        <dbReference type="ARBA" id="ARBA00004496"/>
    </source>
</evidence>
<reference evidence="13" key="1">
    <citation type="submission" date="2016-10" db="EMBL/GenBank/DDBJ databases">
        <authorList>
            <person name="Varghese N."/>
        </authorList>
    </citation>
    <scope>NUCLEOTIDE SEQUENCE [LARGE SCALE GENOMIC DNA]</scope>
    <source>
        <strain evidence="13">CGMCC 1.12284</strain>
    </source>
</reference>
<dbReference type="SUPFAM" id="SSF55681">
    <property type="entry name" value="Class II aaRS and biotin synthetases"/>
    <property type="match status" value="1"/>
</dbReference>
<dbReference type="PANTHER" id="PTHR10745:SF0">
    <property type="entry name" value="GLYCINE--TRNA LIGASE"/>
    <property type="match status" value="1"/>
</dbReference>
<gene>
    <name evidence="12" type="ORF">SAMN05216285_3470</name>
</gene>
<evidence type="ECO:0000256" key="5">
    <source>
        <dbReference type="ARBA" id="ARBA00022598"/>
    </source>
</evidence>
<dbReference type="CDD" id="cd00774">
    <property type="entry name" value="GlyRS-like_core"/>
    <property type="match status" value="1"/>
</dbReference>
<dbReference type="InterPro" id="IPR033731">
    <property type="entry name" value="GlyRS-like_core"/>
</dbReference>
<proteinExistence type="inferred from homology"/>
<dbReference type="AlphaFoldDB" id="A0A1I0QER2"/>
<dbReference type="EC" id="6.1.1.14" evidence="3"/>
<dbReference type="PRINTS" id="PR01043">
    <property type="entry name" value="TRNASYNTHGLY"/>
</dbReference>
<dbReference type="Pfam" id="PF00587">
    <property type="entry name" value="tRNA-synt_2b"/>
    <property type="match status" value="1"/>
</dbReference>